<evidence type="ECO:0000256" key="1">
    <source>
        <dbReference type="ARBA" id="ARBA00022679"/>
    </source>
</evidence>
<evidence type="ECO:0000256" key="3">
    <source>
        <dbReference type="ARBA" id="ARBA00022741"/>
    </source>
</evidence>
<keyword evidence="7" id="KW-1185">Reference proteome</keyword>
<dbReference type="GO" id="GO:0005525">
    <property type="term" value="F:GTP binding"/>
    <property type="evidence" value="ECO:0007669"/>
    <property type="project" value="UniProtKB-KW"/>
</dbReference>
<keyword evidence="2 5" id="KW-0548">Nucleotidyltransferase</keyword>
<sequence>MTLPVLIPVNRLEQAKGRLAPLLTEAEREELALITAETAAHAAGAAAVILTADPRVIERMAGRYRVLPEDPAVQGLNAQLERAIERLRADGTVADRLLILHADLPLVRGWTIETLEAEDEGPGCVVMVRSRDGGTNAMLLHPPGRFALAYGPGSFERHAAAARAAGMRVIESPNRELQLDLDTPADVAALLATARGQQTAAGHYLLAIGADRRLAAAQA</sequence>
<protein>
    <recommendedName>
        <fullName evidence="5">Phosphoenolpyruvate guanylyltransferase</fullName>
        <shortName evidence="5">PEP guanylyltransferase</shortName>
        <ecNumber evidence="5">2.7.7.105</ecNumber>
    </recommendedName>
</protein>
<keyword evidence="1 5" id="KW-0808">Transferase</keyword>
<comment type="function">
    <text evidence="5">Guanylyltransferase that catalyzes the activation of phosphoenolpyruvate (PEP) as enolpyruvoyl-2-diphospho-5'-guanosine, via the condensation of PEP with GTP. It is involved in the biosynthesis of coenzyme F420, a hydride carrier cofactor.</text>
</comment>
<dbReference type="Pfam" id="PF01983">
    <property type="entry name" value="CofC"/>
    <property type="match status" value="1"/>
</dbReference>
<dbReference type="InterPro" id="IPR029044">
    <property type="entry name" value="Nucleotide-diphossugar_trans"/>
</dbReference>
<evidence type="ECO:0000256" key="4">
    <source>
        <dbReference type="ARBA" id="ARBA00023134"/>
    </source>
</evidence>
<dbReference type="InterPro" id="IPR002835">
    <property type="entry name" value="CofC"/>
</dbReference>
<dbReference type="RefSeq" id="WP_098502841.1">
    <property type="nucleotide sequence ID" value="NZ_PDJQ01000001.1"/>
</dbReference>
<dbReference type="AlphaFoldDB" id="A0A2A9HBQ8"/>
<dbReference type="PANTHER" id="PTHR40392">
    <property type="entry name" value="2-PHOSPHO-L-LACTATE GUANYLYLTRANSFERASE"/>
    <property type="match status" value="1"/>
</dbReference>
<dbReference type="HAMAP" id="MF_02114">
    <property type="entry name" value="CofC"/>
    <property type="match status" value="1"/>
</dbReference>
<organism evidence="6 7">
    <name type="scientific">Tepidiforma thermophila (strain KCTC 52669 / CGMCC 1.13589 / G233)</name>
    <dbReference type="NCBI Taxonomy" id="2761530"/>
    <lineage>
        <taxon>Bacteria</taxon>
        <taxon>Bacillati</taxon>
        <taxon>Chloroflexota</taxon>
        <taxon>Tepidiformia</taxon>
        <taxon>Tepidiformales</taxon>
        <taxon>Tepidiformaceae</taxon>
        <taxon>Tepidiforma</taxon>
    </lineage>
</organism>
<comment type="similarity">
    <text evidence="5">Belongs to the CofC family.</text>
</comment>
<dbReference type="NCBIfam" id="TIGR03552">
    <property type="entry name" value="F420_cofC"/>
    <property type="match status" value="1"/>
</dbReference>
<dbReference type="PANTHER" id="PTHR40392:SF1">
    <property type="entry name" value="2-PHOSPHO-L-LACTATE GUANYLYLTRANSFERASE"/>
    <property type="match status" value="1"/>
</dbReference>
<accession>A0A2A9HBQ8</accession>
<name>A0A2A9HBQ8_TEPT2</name>
<evidence type="ECO:0000256" key="5">
    <source>
        <dbReference type="HAMAP-Rule" id="MF_02114"/>
    </source>
</evidence>
<comment type="caution">
    <text evidence="6">The sequence shown here is derived from an EMBL/GenBank/DDBJ whole genome shotgun (WGS) entry which is preliminary data.</text>
</comment>
<keyword evidence="3 5" id="KW-0547">Nucleotide-binding</keyword>
<dbReference type="Proteomes" id="UP000223071">
    <property type="component" value="Unassembled WGS sequence"/>
</dbReference>
<reference evidence="6 7" key="1">
    <citation type="submission" date="2017-09" db="EMBL/GenBank/DDBJ databases">
        <title>Sequencing the genomes of two abundant thermophiles in Great Basin hot springs: Thermocrinis jamiesonii and novel Chloroflexi Thermoflexus hugenholtzii.</title>
        <authorList>
            <person name="Hedlund B."/>
        </authorList>
    </citation>
    <scope>NUCLEOTIDE SEQUENCE [LARGE SCALE GENOMIC DNA]</scope>
    <source>
        <strain evidence="6 7">G233</strain>
    </source>
</reference>
<dbReference type="EC" id="2.7.7.105" evidence="5"/>
<evidence type="ECO:0000256" key="2">
    <source>
        <dbReference type="ARBA" id="ARBA00022695"/>
    </source>
</evidence>
<dbReference type="GO" id="GO:0052645">
    <property type="term" value="P:F420-0 metabolic process"/>
    <property type="evidence" value="ECO:0007669"/>
    <property type="project" value="UniProtKB-UniRule"/>
</dbReference>
<comment type="pathway">
    <text evidence="5">Cofactor biosynthesis; coenzyme F420 biosynthesis.</text>
</comment>
<evidence type="ECO:0000313" key="6">
    <source>
        <dbReference type="EMBL" id="PFG73384.1"/>
    </source>
</evidence>
<evidence type="ECO:0000313" key="7">
    <source>
        <dbReference type="Proteomes" id="UP000223071"/>
    </source>
</evidence>
<dbReference type="GO" id="GO:0043814">
    <property type="term" value="F:phospholactate guanylyltransferase activity"/>
    <property type="evidence" value="ECO:0007669"/>
    <property type="project" value="InterPro"/>
</dbReference>
<keyword evidence="4 5" id="KW-0342">GTP-binding</keyword>
<dbReference type="SUPFAM" id="SSF53448">
    <property type="entry name" value="Nucleotide-diphospho-sugar transferases"/>
    <property type="match status" value="1"/>
</dbReference>
<dbReference type="Gene3D" id="3.90.550.10">
    <property type="entry name" value="Spore Coat Polysaccharide Biosynthesis Protein SpsA, Chain A"/>
    <property type="match status" value="1"/>
</dbReference>
<dbReference type="UniPathway" id="UPA00071"/>
<proteinExistence type="inferred from homology"/>
<gene>
    <name evidence="5" type="primary">fbiD</name>
    <name evidence="6" type="ORF">A9A59_0579</name>
</gene>
<dbReference type="EMBL" id="PDJQ01000001">
    <property type="protein sequence ID" value="PFG73384.1"/>
    <property type="molecule type" value="Genomic_DNA"/>
</dbReference>
<comment type="catalytic activity">
    <reaction evidence="5">
        <text>phosphoenolpyruvate + GTP + H(+) = enolpyruvoyl-2-diphospho-5'-guanosine + diphosphate</text>
        <dbReference type="Rhea" id="RHEA:30519"/>
        <dbReference type="ChEBI" id="CHEBI:15378"/>
        <dbReference type="ChEBI" id="CHEBI:33019"/>
        <dbReference type="ChEBI" id="CHEBI:37565"/>
        <dbReference type="ChEBI" id="CHEBI:58702"/>
        <dbReference type="ChEBI" id="CHEBI:143701"/>
        <dbReference type="EC" id="2.7.7.105"/>
    </reaction>
</comment>